<dbReference type="OrthoDB" id="9816424at2"/>
<protein>
    <recommendedName>
        <fullName evidence="3">Sulfotransferase family protein</fullName>
    </recommendedName>
</protein>
<proteinExistence type="predicted"/>
<keyword evidence="2" id="KW-1185">Reference proteome</keyword>
<gene>
    <name evidence="1" type="ORF">C8N35_11253</name>
</gene>
<reference evidence="1 2" key="1">
    <citation type="submission" date="2018-04" db="EMBL/GenBank/DDBJ databases">
        <title>Genomic Encyclopedia of Archaeal and Bacterial Type Strains, Phase II (KMG-II): from individual species to whole genera.</title>
        <authorList>
            <person name="Goeker M."/>
        </authorList>
    </citation>
    <scope>NUCLEOTIDE SEQUENCE [LARGE SCALE GENOMIC DNA]</scope>
    <source>
        <strain evidence="1 2">DSM 23382</strain>
    </source>
</reference>
<dbReference type="RefSeq" id="WP_107991759.1">
    <property type="nucleotide sequence ID" value="NZ_QAYG01000012.1"/>
</dbReference>
<dbReference type="EMBL" id="QAYG01000012">
    <property type="protein sequence ID" value="PTW55728.1"/>
    <property type="molecule type" value="Genomic_DNA"/>
</dbReference>
<dbReference type="Gene3D" id="3.40.50.300">
    <property type="entry name" value="P-loop containing nucleotide triphosphate hydrolases"/>
    <property type="match status" value="1"/>
</dbReference>
<accession>A0A2T5UW52</accession>
<dbReference type="InterPro" id="IPR027417">
    <property type="entry name" value="P-loop_NTPase"/>
</dbReference>
<evidence type="ECO:0008006" key="3">
    <source>
        <dbReference type="Google" id="ProtNLM"/>
    </source>
</evidence>
<evidence type="ECO:0000313" key="2">
    <source>
        <dbReference type="Proteomes" id="UP000244081"/>
    </source>
</evidence>
<sequence>MNTQIIILGFHRSGTSLFTDYLNQAGLFVGSDLLGATPTNHRGHFEDRGIVNFHTSMLQRAGVNWLASAPYFPVYLPPDHKEVLRLLANRDAQNSLWGFKDPRTCLFWDLWDTHASNPVYVVPLRHYEFCVDSLQRRAFRDADTKQVGRQHNLRIANNPDLSASSWLLHMARVLECVSKSPERSFVVDMHQLNKESRPVREVNERFELDLEDIEFGRVFDQSHFKATMRHPPVISPPLRRQCEELWEELMARATPAASADKAATSRSYRPFVLKTDHAEYERLRLEVGLGGQRREKNAPVRPVGSGAMGDGEVAGLFAERMRAGRYGKFLKVLEPFLSRVFDWLTKR</sequence>
<dbReference type="Proteomes" id="UP000244081">
    <property type="component" value="Unassembled WGS sequence"/>
</dbReference>
<comment type="caution">
    <text evidence="1">The sequence shown here is derived from an EMBL/GenBank/DDBJ whole genome shotgun (WGS) entry which is preliminary data.</text>
</comment>
<dbReference type="SUPFAM" id="SSF52540">
    <property type="entry name" value="P-loop containing nucleoside triphosphate hydrolases"/>
    <property type="match status" value="1"/>
</dbReference>
<dbReference type="AlphaFoldDB" id="A0A2T5UW52"/>
<evidence type="ECO:0000313" key="1">
    <source>
        <dbReference type="EMBL" id="PTW55728.1"/>
    </source>
</evidence>
<name>A0A2T5UW52_9HYPH</name>
<organism evidence="1 2">
    <name type="scientific">Breoghania corrubedonensis</name>
    <dbReference type="NCBI Taxonomy" id="665038"/>
    <lineage>
        <taxon>Bacteria</taxon>
        <taxon>Pseudomonadati</taxon>
        <taxon>Pseudomonadota</taxon>
        <taxon>Alphaproteobacteria</taxon>
        <taxon>Hyphomicrobiales</taxon>
        <taxon>Stappiaceae</taxon>
        <taxon>Breoghania</taxon>
    </lineage>
</organism>